<dbReference type="OrthoDB" id="1110691at2759"/>
<gene>
    <name evidence="5" type="ORF">DCAR_002921</name>
    <name evidence="6" type="ORF">DCAR_0103066</name>
</gene>
<reference evidence="5" key="1">
    <citation type="journal article" date="2016" name="Nat. Genet.">
        <title>A high-quality carrot genome assembly provides new insights into carotenoid accumulation and asterid genome evolution.</title>
        <authorList>
            <person name="Iorizzo M."/>
            <person name="Ellison S."/>
            <person name="Senalik D."/>
            <person name="Zeng P."/>
            <person name="Satapoomin P."/>
            <person name="Huang J."/>
            <person name="Bowman M."/>
            <person name="Iovene M."/>
            <person name="Sanseverino W."/>
            <person name="Cavagnaro P."/>
            <person name="Yildiz M."/>
            <person name="Macko-Podgorni A."/>
            <person name="Moranska E."/>
            <person name="Grzebelus E."/>
            <person name="Grzebelus D."/>
            <person name="Ashrafi H."/>
            <person name="Zheng Z."/>
            <person name="Cheng S."/>
            <person name="Spooner D."/>
            <person name="Van Deynze A."/>
            <person name="Simon P."/>
        </authorList>
    </citation>
    <scope>NUCLEOTIDE SEQUENCE [LARGE SCALE GENOMIC DNA]</scope>
    <source>
        <tissue evidence="5">Leaf</tissue>
    </source>
</reference>
<comment type="similarity">
    <text evidence="2">Belongs to the NPR1-interactor family.</text>
</comment>
<evidence type="ECO:0000256" key="3">
    <source>
        <dbReference type="ARBA" id="ARBA00023242"/>
    </source>
</evidence>
<protein>
    <submittedName>
        <fullName evidence="5">Uncharacterized protein</fullName>
    </submittedName>
</protein>
<evidence type="ECO:0000313" key="7">
    <source>
        <dbReference type="Proteomes" id="UP000077755"/>
    </source>
</evidence>
<dbReference type="Pfam" id="PF15699">
    <property type="entry name" value="NPR1_interact"/>
    <property type="match status" value="1"/>
</dbReference>
<evidence type="ECO:0000313" key="6">
    <source>
        <dbReference type="EMBL" id="WOG83888.1"/>
    </source>
</evidence>
<evidence type="ECO:0000256" key="4">
    <source>
        <dbReference type="SAM" id="MobiDB-lite"/>
    </source>
</evidence>
<evidence type="ECO:0000256" key="1">
    <source>
        <dbReference type="ARBA" id="ARBA00004123"/>
    </source>
</evidence>
<dbReference type="AlphaFoldDB" id="A0A166HHP6"/>
<evidence type="ECO:0000256" key="2">
    <source>
        <dbReference type="ARBA" id="ARBA00009937"/>
    </source>
</evidence>
<keyword evidence="3" id="KW-0539">Nucleus</keyword>
<organism evidence="5">
    <name type="scientific">Daucus carota subsp. sativus</name>
    <name type="common">Carrot</name>
    <dbReference type="NCBI Taxonomy" id="79200"/>
    <lineage>
        <taxon>Eukaryota</taxon>
        <taxon>Viridiplantae</taxon>
        <taxon>Streptophyta</taxon>
        <taxon>Embryophyta</taxon>
        <taxon>Tracheophyta</taxon>
        <taxon>Spermatophyta</taxon>
        <taxon>Magnoliopsida</taxon>
        <taxon>eudicotyledons</taxon>
        <taxon>Gunneridae</taxon>
        <taxon>Pentapetalae</taxon>
        <taxon>asterids</taxon>
        <taxon>campanulids</taxon>
        <taxon>Apiales</taxon>
        <taxon>Apiaceae</taxon>
        <taxon>Apioideae</taxon>
        <taxon>Scandiceae</taxon>
        <taxon>Daucinae</taxon>
        <taxon>Daucus</taxon>
        <taxon>Daucus sect. Daucus</taxon>
    </lineage>
</organism>
<accession>A0A166HHP6</accession>
<dbReference type="OMA" id="EDFRHEN"/>
<dbReference type="EMBL" id="LNRQ01000001">
    <property type="protein sequence ID" value="KZN10265.1"/>
    <property type="molecule type" value="Genomic_DNA"/>
</dbReference>
<reference evidence="6" key="2">
    <citation type="submission" date="2022-03" db="EMBL/GenBank/DDBJ databases">
        <title>Draft title - Genomic analysis of global carrot germplasm unveils the trajectory of domestication and the origin of high carotenoid orange carrot.</title>
        <authorList>
            <person name="Iorizzo M."/>
            <person name="Ellison S."/>
            <person name="Senalik D."/>
            <person name="Macko-Podgorni A."/>
            <person name="Grzebelus D."/>
            <person name="Bostan H."/>
            <person name="Rolling W."/>
            <person name="Curaba J."/>
            <person name="Simon P."/>
        </authorList>
    </citation>
    <scope>NUCLEOTIDE SEQUENCE</scope>
    <source>
        <tissue evidence="6">Leaf</tissue>
    </source>
</reference>
<feature type="compositionally biased region" description="Polar residues" evidence="4">
    <location>
        <begin position="87"/>
        <end position="103"/>
    </location>
</feature>
<dbReference type="Gramene" id="KZN10265">
    <property type="protein sequence ID" value="KZN10265"/>
    <property type="gene ID" value="DCAR_002921"/>
</dbReference>
<keyword evidence="7" id="KW-1185">Reference proteome</keyword>
<name>A0A166HHP6_DAUCS</name>
<dbReference type="GO" id="GO:0005634">
    <property type="term" value="C:nucleus"/>
    <property type="evidence" value="ECO:0007669"/>
    <property type="project" value="UniProtKB-SubCell"/>
</dbReference>
<dbReference type="InterPro" id="IPR031425">
    <property type="entry name" value="NPR1/NH1-interacting"/>
</dbReference>
<dbReference type="EMBL" id="CP093343">
    <property type="protein sequence ID" value="WOG83888.1"/>
    <property type="molecule type" value="Genomic_DNA"/>
</dbReference>
<feature type="region of interest" description="Disordered" evidence="4">
    <location>
        <begin position="82"/>
        <end position="114"/>
    </location>
</feature>
<dbReference type="KEGG" id="dcr:108222511"/>
<dbReference type="PANTHER" id="PTHR33669">
    <property type="entry name" value="PROTEIN NEGATIVE REGULATOR OF RESISTANCE"/>
    <property type="match status" value="1"/>
</dbReference>
<comment type="subcellular location">
    <subcellularLocation>
        <location evidence="1">Nucleus</location>
    </subcellularLocation>
</comment>
<dbReference type="Proteomes" id="UP000077755">
    <property type="component" value="Chromosome 1"/>
</dbReference>
<proteinExistence type="inferred from homology"/>
<dbReference type="GO" id="GO:0010112">
    <property type="term" value="P:regulation of systemic acquired resistance"/>
    <property type="evidence" value="ECO:0007669"/>
    <property type="project" value="InterPro"/>
</dbReference>
<dbReference type="PANTHER" id="PTHR33669:SF1">
    <property type="entry name" value="PROTEIN NIM1-INTERACTING 1"/>
    <property type="match status" value="1"/>
</dbReference>
<evidence type="ECO:0000313" key="5">
    <source>
        <dbReference type="EMBL" id="KZN10265.1"/>
    </source>
</evidence>
<sequence length="120" mass="13721">MSTEKSPEEDHEAKDMEKFFALIKNYREARDRRVQELDAMNKKRKCSGTDKITGWMPSFEWEDFRHENAEILRKSIRMVPPPAAATRNASPNCATNGSSVSDTQGEKEEDGLDLDLKLCL</sequence>